<evidence type="ECO:0000313" key="1">
    <source>
        <dbReference type="EMBL" id="MBG0738674.1"/>
    </source>
</evidence>
<evidence type="ECO:0000313" key="2">
    <source>
        <dbReference type="Proteomes" id="UP000655366"/>
    </source>
</evidence>
<proteinExistence type="predicted"/>
<reference evidence="1 2" key="1">
    <citation type="submission" date="2020-11" db="EMBL/GenBank/DDBJ databases">
        <title>Arthrobacter antarcticus sp. nov., isolated from Antarctic Soil.</title>
        <authorList>
            <person name="Li J."/>
        </authorList>
    </citation>
    <scope>NUCLEOTIDE SEQUENCE [LARGE SCALE GENOMIC DNA]</scope>
    <source>
        <strain evidence="1 2">Z1-20</strain>
    </source>
</reference>
<gene>
    <name evidence="1" type="ORF">IV500_04465</name>
</gene>
<organism evidence="1 2">
    <name type="scientific">Arthrobacter terrae</name>
    <dbReference type="NCBI Taxonomy" id="2935737"/>
    <lineage>
        <taxon>Bacteria</taxon>
        <taxon>Bacillati</taxon>
        <taxon>Actinomycetota</taxon>
        <taxon>Actinomycetes</taxon>
        <taxon>Micrococcales</taxon>
        <taxon>Micrococcaceae</taxon>
        <taxon>Arthrobacter</taxon>
    </lineage>
</organism>
<dbReference type="Proteomes" id="UP000655366">
    <property type="component" value="Unassembled WGS sequence"/>
</dbReference>
<sequence length="237" mass="27565">MTSEGLNRQPQGITVGGQFAPTQHSEAPIRLFDRADGSFLNPAPSATADHCIQFWSRVEIPDEVIDQVADAYVKYRSEEIDRDLDQTMARWRANWEKQNPVPKDRHLPEYQQRFKQEYEQHRLSALPGVVAKRPERLGEYDTRQLIRAAKMLAHRPNSQRFPGEGDKVLNEPIELFDETLTVLEIDKKYSLWDVRYSMEKIFRNDAEALLRAVESQSEQLSGIHEQLVHQRSDFAQY</sequence>
<comment type="caution">
    <text evidence="1">The sequence shown here is derived from an EMBL/GenBank/DDBJ whole genome shotgun (WGS) entry which is preliminary data.</text>
</comment>
<name>A0A931G6W1_9MICC</name>
<keyword evidence="2" id="KW-1185">Reference proteome</keyword>
<dbReference type="EMBL" id="JADNYM010000005">
    <property type="protein sequence ID" value="MBG0738674.1"/>
    <property type="molecule type" value="Genomic_DNA"/>
</dbReference>
<accession>A0A931G6W1</accession>
<dbReference type="AlphaFoldDB" id="A0A931G6W1"/>
<dbReference type="RefSeq" id="WP_196395626.1">
    <property type="nucleotide sequence ID" value="NZ_JADNYM010000005.1"/>
</dbReference>
<protein>
    <submittedName>
        <fullName evidence="1">Uncharacterized protein</fullName>
    </submittedName>
</protein>